<gene>
    <name evidence="3" type="primary">Vigan.04G128900</name>
    <name evidence="3" type="ORF">VIGAN_04128900</name>
</gene>
<evidence type="ECO:0000259" key="2">
    <source>
        <dbReference type="Pfam" id="PF13839"/>
    </source>
</evidence>
<sequence length="72" mass="8737">MNVLWGSFGDPDAVYKMVKMLRIYEMALRTWSDWLEVHVNRKKTQLFFVSMPPIHTRYLRLQYFLSQSKNHS</sequence>
<accession>A0A0S3RTU4</accession>
<dbReference type="AlphaFoldDB" id="A0A0S3RTU4"/>
<organism evidence="3 4">
    <name type="scientific">Vigna angularis var. angularis</name>
    <dbReference type="NCBI Taxonomy" id="157739"/>
    <lineage>
        <taxon>Eukaryota</taxon>
        <taxon>Viridiplantae</taxon>
        <taxon>Streptophyta</taxon>
        <taxon>Embryophyta</taxon>
        <taxon>Tracheophyta</taxon>
        <taxon>Spermatophyta</taxon>
        <taxon>Magnoliopsida</taxon>
        <taxon>eudicotyledons</taxon>
        <taxon>Gunneridae</taxon>
        <taxon>Pentapetalae</taxon>
        <taxon>rosids</taxon>
        <taxon>fabids</taxon>
        <taxon>Fabales</taxon>
        <taxon>Fabaceae</taxon>
        <taxon>Papilionoideae</taxon>
        <taxon>50 kb inversion clade</taxon>
        <taxon>NPAAA clade</taxon>
        <taxon>indigoferoid/millettioid clade</taxon>
        <taxon>Phaseoleae</taxon>
        <taxon>Vigna</taxon>
    </lineage>
</organism>
<dbReference type="EMBL" id="AP015037">
    <property type="protein sequence ID" value="BAT84027.1"/>
    <property type="molecule type" value="Genomic_DNA"/>
</dbReference>
<dbReference type="Pfam" id="PF13839">
    <property type="entry name" value="PC-Esterase"/>
    <property type="match status" value="1"/>
</dbReference>
<dbReference type="InterPro" id="IPR026057">
    <property type="entry name" value="TBL_C"/>
</dbReference>
<reference evidence="3 4" key="1">
    <citation type="journal article" date="2015" name="Sci. Rep.">
        <title>The power of single molecule real-time sequencing technology in the de novo assembly of a eukaryotic genome.</title>
        <authorList>
            <person name="Sakai H."/>
            <person name="Naito K."/>
            <person name="Ogiso-Tanaka E."/>
            <person name="Takahashi Y."/>
            <person name="Iseki K."/>
            <person name="Muto C."/>
            <person name="Satou K."/>
            <person name="Teruya K."/>
            <person name="Shiroma A."/>
            <person name="Shimoji M."/>
            <person name="Hirano T."/>
            <person name="Itoh T."/>
            <person name="Kaga A."/>
            <person name="Tomooka N."/>
        </authorList>
    </citation>
    <scope>NUCLEOTIDE SEQUENCE [LARGE SCALE GENOMIC DNA]</scope>
    <source>
        <strain evidence="4">cv. Shumari</strain>
    </source>
</reference>
<dbReference type="Proteomes" id="UP000291084">
    <property type="component" value="Chromosome 4"/>
</dbReference>
<evidence type="ECO:0000313" key="4">
    <source>
        <dbReference type="Proteomes" id="UP000291084"/>
    </source>
</evidence>
<keyword evidence="4" id="KW-1185">Reference proteome</keyword>
<evidence type="ECO:0000256" key="1">
    <source>
        <dbReference type="ARBA" id="ARBA00007727"/>
    </source>
</evidence>
<name>A0A0S3RTU4_PHAAN</name>
<comment type="similarity">
    <text evidence="1">Belongs to the PC-esterase family. TBL subfamily.</text>
</comment>
<proteinExistence type="inferred from homology"/>
<evidence type="ECO:0000313" key="3">
    <source>
        <dbReference type="EMBL" id="BAT84027.1"/>
    </source>
</evidence>
<protein>
    <recommendedName>
        <fullName evidence="2">Trichome birefringence-like C-terminal domain-containing protein</fullName>
    </recommendedName>
</protein>
<feature type="domain" description="Trichome birefringence-like C-terminal" evidence="2">
    <location>
        <begin position="4"/>
        <end position="57"/>
    </location>
</feature>
<dbReference type="GO" id="GO:0016740">
    <property type="term" value="F:transferase activity"/>
    <property type="evidence" value="ECO:0007669"/>
    <property type="project" value="InterPro"/>
</dbReference>